<evidence type="ECO:0000256" key="1">
    <source>
        <dbReference type="ARBA" id="ARBA00012528"/>
    </source>
</evidence>
<name>A0ABU1IE87_9BURK</name>
<dbReference type="Pfam" id="PF22588">
    <property type="entry name" value="dCache_1_like"/>
    <property type="match status" value="1"/>
</dbReference>
<dbReference type="SUPFAM" id="SSF55073">
    <property type="entry name" value="Nucleotide cyclase"/>
    <property type="match status" value="1"/>
</dbReference>
<evidence type="ECO:0000313" key="7">
    <source>
        <dbReference type="Proteomes" id="UP001267710"/>
    </source>
</evidence>
<dbReference type="InterPro" id="IPR000160">
    <property type="entry name" value="GGDEF_dom"/>
</dbReference>
<dbReference type="Pfam" id="PF00990">
    <property type="entry name" value="GGDEF"/>
    <property type="match status" value="1"/>
</dbReference>
<reference evidence="6 7" key="1">
    <citation type="submission" date="2023-08" db="EMBL/GenBank/DDBJ databases">
        <title>Functional and genomic diversity of the sorghum phyllosphere microbiome.</title>
        <authorList>
            <person name="Shade A."/>
        </authorList>
    </citation>
    <scope>NUCLEOTIDE SEQUENCE [LARGE SCALE GENOMIC DNA]</scope>
    <source>
        <strain evidence="6 7">SORGH_AS_0335</strain>
    </source>
</reference>
<dbReference type="Gene3D" id="3.30.450.20">
    <property type="entry name" value="PAS domain"/>
    <property type="match status" value="2"/>
</dbReference>
<dbReference type="PANTHER" id="PTHR45138:SF9">
    <property type="entry name" value="DIGUANYLATE CYCLASE DGCM-RELATED"/>
    <property type="match status" value="1"/>
</dbReference>
<gene>
    <name evidence="6" type="ORF">QE399_003124</name>
</gene>
<accession>A0ABU1IE87</accession>
<protein>
    <recommendedName>
        <fullName evidence="1">diguanylate cyclase</fullName>
        <ecNumber evidence="1">2.7.7.65</ecNumber>
    </recommendedName>
</protein>
<dbReference type="Gene3D" id="3.30.70.270">
    <property type="match status" value="1"/>
</dbReference>
<dbReference type="CDD" id="cd12914">
    <property type="entry name" value="PDC1_DGC_like"/>
    <property type="match status" value="1"/>
</dbReference>
<dbReference type="CDD" id="cd01949">
    <property type="entry name" value="GGDEF"/>
    <property type="match status" value="1"/>
</dbReference>
<comment type="catalytic activity">
    <reaction evidence="2">
        <text>2 GTP = 3',3'-c-di-GMP + 2 diphosphate</text>
        <dbReference type="Rhea" id="RHEA:24898"/>
        <dbReference type="ChEBI" id="CHEBI:33019"/>
        <dbReference type="ChEBI" id="CHEBI:37565"/>
        <dbReference type="ChEBI" id="CHEBI:58805"/>
        <dbReference type="EC" id="2.7.7.65"/>
    </reaction>
</comment>
<dbReference type="InterPro" id="IPR050469">
    <property type="entry name" value="Diguanylate_Cyclase"/>
</dbReference>
<dbReference type="InterPro" id="IPR043128">
    <property type="entry name" value="Rev_trsase/Diguanyl_cyclase"/>
</dbReference>
<keyword evidence="4" id="KW-0472">Membrane</keyword>
<evidence type="ECO:0000256" key="4">
    <source>
        <dbReference type="SAM" id="Phobius"/>
    </source>
</evidence>
<dbReference type="EMBL" id="JAVIZX010000001">
    <property type="protein sequence ID" value="MDR6215435.1"/>
    <property type="molecule type" value="Genomic_DNA"/>
</dbReference>
<dbReference type="SMART" id="SM00267">
    <property type="entry name" value="GGDEF"/>
    <property type="match status" value="1"/>
</dbReference>
<organism evidence="6 7">
    <name type="scientific">Paracidovorax wautersii</name>
    <dbReference type="NCBI Taxonomy" id="1177982"/>
    <lineage>
        <taxon>Bacteria</taxon>
        <taxon>Pseudomonadati</taxon>
        <taxon>Pseudomonadota</taxon>
        <taxon>Betaproteobacteria</taxon>
        <taxon>Burkholderiales</taxon>
        <taxon>Comamonadaceae</taxon>
        <taxon>Paracidovorax</taxon>
    </lineage>
</organism>
<evidence type="ECO:0000256" key="3">
    <source>
        <dbReference type="SAM" id="MobiDB-lite"/>
    </source>
</evidence>
<dbReference type="InterPro" id="IPR029787">
    <property type="entry name" value="Nucleotide_cyclase"/>
</dbReference>
<dbReference type="CDD" id="cd12915">
    <property type="entry name" value="PDC2_DGC_like"/>
    <property type="match status" value="1"/>
</dbReference>
<dbReference type="EC" id="2.7.7.65" evidence="1"/>
<keyword evidence="4" id="KW-0812">Transmembrane</keyword>
<feature type="region of interest" description="Disordered" evidence="3">
    <location>
        <begin position="1"/>
        <end position="55"/>
    </location>
</feature>
<dbReference type="NCBIfam" id="TIGR00254">
    <property type="entry name" value="GGDEF"/>
    <property type="match status" value="1"/>
</dbReference>
<proteinExistence type="predicted"/>
<dbReference type="InterPro" id="IPR054327">
    <property type="entry name" value="His-kinase-like_sensor"/>
</dbReference>
<evidence type="ECO:0000256" key="2">
    <source>
        <dbReference type="ARBA" id="ARBA00034247"/>
    </source>
</evidence>
<comment type="caution">
    <text evidence="6">The sequence shown here is derived from an EMBL/GenBank/DDBJ whole genome shotgun (WGS) entry which is preliminary data.</text>
</comment>
<feature type="domain" description="GGDEF" evidence="5">
    <location>
        <begin position="421"/>
        <end position="559"/>
    </location>
</feature>
<dbReference type="Proteomes" id="UP001267710">
    <property type="component" value="Unassembled WGS sequence"/>
</dbReference>
<feature type="transmembrane region" description="Helical" evidence="4">
    <location>
        <begin position="62"/>
        <end position="85"/>
    </location>
</feature>
<dbReference type="PANTHER" id="PTHR45138">
    <property type="entry name" value="REGULATORY COMPONENTS OF SENSORY TRANSDUCTION SYSTEM"/>
    <property type="match status" value="1"/>
</dbReference>
<evidence type="ECO:0000313" key="6">
    <source>
        <dbReference type="EMBL" id="MDR6215435.1"/>
    </source>
</evidence>
<feature type="transmembrane region" description="Helical" evidence="4">
    <location>
        <begin position="334"/>
        <end position="360"/>
    </location>
</feature>
<keyword evidence="7" id="KW-1185">Reference proteome</keyword>
<dbReference type="PROSITE" id="PS50887">
    <property type="entry name" value="GGDEF"/>
    <property type="match status" value="1"/>
</dbReference>
<sequence length="564" mass="60778">MPAPAPREGVHGRAVDGAGEAFSGTGPPALDLRSSAVPPQPPTSPPATASLSDRSAETDGTVGLVVAFIVLTVLTLVASNVWLAWRSYGKEIALAQESTRNIAHAVSQQFDSLFSDVDRALETITFQIERGDLSRTSIEELQPMLVNILSRSDHLHSLFVFDREGLSVINTQPTRPSTLRNNDRPYFVAHLASPSTQTLIGAPLAGRSTGTHVIPVSRRINDFDGQFAGVVLASVRIDYVLGMLQGFEVGDEGAIALTLNNGAILTRRPFSAADLHRSLADSPIFTVQRTARAGTLRMNSPIDGVRRLVGFEHTKNHPLVVAVARAEREIFESWWHALAVQTATVVLMAVLIGLSGRYLVVVIRQRRDAQGELRAAHQDLLAANERLWHLAEHDGLTGVLNRRAFDARGASIAAHCARYRRGVSLVLFDVDHFKAYNDHFGHQSGDDCLRAVARALAGAARRPGDVVARYGGEEFVVVLPETDEAGAAAMAENALQAVRALRISHPQSPLEIVTVSAGGATVVCGPETSAAIDVLLQQADRALYTAKHDGRNAYRAFTDPTFPV</sequence>
<keyword evidence="4" id="KW-1133">Transmembrane helix</keyword>
<evidence type="ECO:0000259" key="5">
    <source>
        <dbReference type="PROSITE" id="PS50887"/>
    </source>
</evidence>